<gene>
    <name evidence="1" type="ORF">MED92_10699</name>
</gene>
<dbReference type="Proteomes" id="UP000002171">
    <property type="component" value="Unassembled WGS sequence"/>
</dbReference>
<accession>A0A7U8C8I5</accession>
<proteinExistence type="predicted"/>
<reference evidence="1 2" key="1">
    <citation type="submission" date="2006-02" db="EMBL/GenBank/DDBJ databases">
        <authorList>
            <person name="Pinhassi J."/>
            <person name="Pedros-Alio C."/>
            <person name="Ferriera S."/>
            <person name="Johnson J."/>
            <person name="Kravitz S."/>
            <person name="Halpern A."/>
            <person name="Remington K."/>
            <person name="Beeson K."/>
            <person name="Tran B."/>
            <person name="Rogers Y.-H."/>
            <person name="Friedman R."/>
            <person name="Venter J.C."/>
        </authorList>
    </citation>
    <scope>NUCLEOTIDE SEQUENCE [LARGE SCALE GENOMIC DNA]</scope>
    <source>
        <strain evidence="1 2">MED92</strain>
    </source>
</reference>
<name>A0A7U8C8I5_NEPCE</name>
<comment type="caution">
    <text evidence="1">The sequence shown here is derived from an EMBL/GenBank/DDBJ whole genome shotgun (WGS) entry which is preliminary data.</text>
</comment>
<dbReference type="EMBL" id="AAOW01000004">
    <property type="protein sequence ID" value="EAR62169.1"/>
    <property type="molecule type" value="Genomic_DNA"/>
</dbReference>
<sequence length="118" mass="13967">MSFENYVDGEFVFKELKELAVKANGERVSIHWLYPENKVVPLFSERITKSIEYYKEWLPRLLTQHELDASVIAELRTDIYLAPNKQLEVQAYARDLNGKEYVKNIYEFADLKLYRGES</sequence>
<protein>
    <submittedName>
        <fullName evidence="1">Uncharacterized protein</fullName>
    </submittedName>
</protein>
<dbReference type="RefSeq" id="WP_007019806.1">
    <property type="nucleotide sequence ID" value="NZ_CH724125.1"/>
</dbReference>
<organism evidence="1 2">
    <name type="scientific">Neptuniibacter caesariensis</name>
    <dbReference type="NCBI Taxonomy" id="207954"/>
    <lineage>
        <taxon>Bacteria</taxon>
        <taxon>Pseudomonadati</taxon>
        <taxon>Pseudomonadota</taxon>
        <taxon>Gammaproteobacteria</taxon>
        <taxon>Oceanospirillales</taxon>
        <taxon>Oceanospirillaceae</taxon>
        <taxon>Neptuniibacter</taxon>
    </lineage>
</organism>
<dbReference type="OrthoDB" id="825277at2"/>
<evidence type="ECO:0000313" key="1">
    <source>
        <dbReference type="EMBL" id="EAR62169.1"/>
    </source>
</evidence>
<dbReference type="AlphaFoldDB" id="A0A7U8C8I5"/>
<keyword evidence="2" id="KW-1185">Reference proteome</keyword>
<evidence type="ECO:0000313" key="2">
    <source>
        <dbReference type="Proteomes" id="UP000002171"/>
    </source>
</evidence>